<evidence type="ECO:0000259" key="1">
    <source>
        <dbReference type="Pfam" id="PF00078"/>
    </source>
</evidence>
<dbReference type="Proteomes" id="UP000886998">
    <property type="component" value="Unassembled WGS sequence"/>
</dbReference>
<name>A0A8X7CL35_9ARAC</name>
<keyword evidence="3" id="KW-1185">Reference proteome</keyword>
<dbReference type="InterPro" id="IPR000477">
    <property type="entry name" value="RT_dom"/>
</dbReference>
<accession>A0A8X7CL35</accession>
<organism evidence="2 3">
    <name type="scientific">Trichonephila inaurata madagascariensis</name>
    <dbReference type="NCBI Taxonomy" id="2747483"/>
    <lineage>
        <taxon>Eukaryota</taxon>
        <taxon>Metazoa</taxon>
        <taxon>Ecdysozoa</taxon>
        <taxon>Arthropoda</taxon>
        <taxon>Chelicerata</taxon>
        <taxon>Arachnida</taxon>
        <taxon>Araneae</taxon>
        <taxon>Araneomorphae</taxon>
        <taxon>Entelegynae</taxon>
        <taxon>Araneoidea</taxon>
        <taxon>Nephilidae</taxon>
        <taxon>Trichonephila</taxon>
        <taxon>Trichonephila inaurata</taxon>
    </lineage>
</organism>
<comment type="caution">
    <text evidence="2">The sequence shown here is derived from an EMBL/GenBank/DDBJ whole genome shotgun (WGS) entry which is preliminary data.</text>
</comment>
<dbReference type="AlphaFoldDB" id="A0A8X7CL35"/>
<proteinExistence type="predicted"/>
<feature type="domain" description="Reverse transcriptase" evidence="1">
    <location>
        <begin position="9"/>
        <end position="87"/>
    </location>
</feature>
<protein>
    <recommendedName>
        <fullName evidence="1">Reverse transcriptase domain-containing protein</fullName>
    </recommendedName>
</protein>
<evidence type="ECO:0000313" key="3">
    <source>
        <dbReference type="Proteomes" id="UP000886998"/>
    </source>
</evidence>
<dbReference type="Pfam" id="PF00078">
    <property type="entry name" value="RVT_1"/>
    <property type="match status" value="1"/>
</dbReference>
<gene>
    <name evidence="2" type="ORF">TNIN_328681</name>
</gene>
<reference evidence="2" key="1">
    <citation type="submission" date="2020-08" db="EMBL/GenBank/DDBJ databases">
        <title>Multicomponent nature underlies the extraordinary mechanical properties of spider dragline silk.</title>
        <authorList>
            <person name="Kono N."/>
            <person name="Nakamura H."/>
            <person name="Mori M."/>
            <person name="Yoshida Y."/>
            <person name="Ohtoshi R."/>
            <person name="Malay A.D."/>
            <person name="Moran D.A.P."/>
            <person name="Tomita M."/>
            <person name="Numata K."/>
            <person name="Arakawa K."/>
        </authorList>
    </citation>
    <scope>NUCLEOTIDE SEQUENCE</scope>
</reference>
<dbReference type="EMBL" id="BMAV01017721">
    <property type="protein sequence ID" value="GFY69620.1"/>
    <property type="molecule type" value="Genomic_DNA"/>
</dbReference>
<dbReference type="OrthoDB" id="6622136at2759"/>
<evidence type="ECO:0000313" key="2">
    <source>
        <dbReference type="EMBL" id="GFY69620.1"/>
    </source>
</evidence>
<sequence length="97" mass="10914">MILTKSPTYLIKIIHSYLDNRTFNHKLNNVPSSQRPILASTPQGSILSPALYNIYTCDFHTDNNTTVCLFADAAAILCNRNTVEKAINLTQNYILKL</sequence>